<evidence type="ECO:0000313" key="1">
    <source>
        <dbReference type="EMBL" id="MPM20973.1"/>
    </source>
</evidence>
<protein>
    <recommendedName>
        <fullName evidence="2">LPS-assembly protein LptD</fullName>
    </recommendedName>
</protein>
<sequence>MVTSATLSLGRVPVFYTPFFFFPGNRMVGNPSMGFASERGMFVTTTFELFGTYPKIKSESTSSFASLLSSPESKQTFRDGPIHSDQGEVGEFEQWARKSNSYLALMMDAYELSGVHVGYDTRLSWFEKRLVLEGFSSFALYPEGTNGSLTYSQTPTLRWMSEHTLKMDTSWADLTLDTPAYSDPKVKRLYANRLTSFSFDSVLGKSQEFPTTYLNDITTYTWKLEGSFSFPVANLSPYLSSARISSVTARSRWDWKEETPGGGYAYRLVSVTLPDLSASLGGTLFSLSSPIAQNKSGKEGSTASIRTLETDALLPPAYPIRQTQQTSEKKMERSLSLTYSLDQKLNHTLQADGAQVDWEKDAYLYAQTKGSVLLSASPNSSLFTFSEELLPQYTRLDDQSKEAYRTEQFQLFSVTKASIPLLGFSYTLSQRIHRFQKTYTSEIVEQTDRYSFDADSVTVHQMKVEKSLAIGLGSLKPSLTANLYPIRQSLIPSLTYTQGRFVLGASLSYAETNGILKKERATASFSYTAKTFSFSTQETYEYTKSVPFWFQALSVNQKAQLSLFDSRFVISELLSYQGRSSKGIDHYIDQLNLDFKIPYLSVTYISDGQVGSLQPQRLKTTVSAKNVTLRWWKGRIALSLGLESTFNLHFQDIWATSLDIQASLGLDIAEFLSCSLSIKSSNTGFSQYYDSTQNFVWARMWEDLLRSFDFAGSGRSNTQFNLSSISFNLVHDLDDWSLNCKYTGSVVLSNNQYTWVPTVSVFVRWNTIPELDVEETWTKPSNDWIRSSTS</sequence>
<reference evidence="1" key="1">
    <citation type="submission" date="2019-08" db="EMBL/GenBank/DDBJ databases">
        <authorList>
            <person name="Kucharzyk K."/>
            <person name="Murdoch R.W."/>
            <person name="Higgins S."/>
            <person name="Loffler F."/>
        </authorList>
    </citation>
    <scope>NUCLEOTIDE SEQUENCE</scope>
</reference>
<dbReference type="AlphaFoldDB" id="A0A644Y381"/>
<gene>
    <name evidence="1" type="ORF">SDC9_67412</name>
</gene>
<dbReference type="EMBL" id="VSSQ01003495">
    <property type="protein sequence ID" value="MPM20973.1"/>
    <property type="molecule type" value="Genomic_DNA"/>
</dbReference>
<evidence type="ECO:0008006" key="2">
    <source>
        <dbReference type="Google" id="ProtNLM"/>
    </source>
</evidence>
<name>A0A644Y381_9ZZZZ</name>
<organism evidence="1">
    <name type="scientific">bioreactor metagenome</name>
    <dbReference type="NCBI Taxonomy" id="1076179"/>
    <lineage>
        <taxon>unclassified sequences</taxon>
        <taxon>metagenomes</taxon>
        <taxon>ecological metagenomes</taxon>
    </lineage>
</organism>
<proteinExistence type="predicted"/>
<accession>A0A644Y381</accession>
<comment type="caution">
    <text evidence="1">The sequence shown here is derived from an EMBL/GenBank/DDBJ whole genome shotgun (WGS) entry which is preliminary data.</text>
</comment>